<gene>
    <name evidence="3" type="ORF">JRO89_XS14G0018500</name>
</gene>
<feature type="domain" description="Nucleoside phosphorylase" evidence="2">
    <location>
        <begin position="63"/>
        <end position="330"/>
    </location>
</feature>
<evidence type="ECO:0000259" key="2">
    <source>
        <dbReference type="Pfam" id="PF01048"/>
    </source>
</evidence>
<evidence type="ECO:0000313" key="3">
    <source>
        <dbReference type="EMBL" id="KAH7547805.1"/>
    </source>
</evidence>
<keyword evidence="1" id="KW-0732">Signal</keyword>
<name>A0ABQ8H3C5_9ROSI</name>
<dbReference type="InterPro" id="IPR000845">
    <property type="entry name" value="Nucleoside_phosphorylase_d"/>
</dbReference>
<dbReference type="CDD" id="cd09008">
    <property type="entry name" value="MTAN"/>
    <property type="match status" value="1"/>
</dbReference>
<dbReference type="SUPFAM" id="SSF53167">
    <property type="entry name" value="Purine and uridine phosphorylases"/>
    <property type="match status" value="1"/>
</dbReference>
<keyword evidence="4" id="KW-1185">Reference proteome</keyword>
<dbReference type="InterPro" id="IPR035994">
    <property type="entry name" value="Nucleoside_phosphorylase_sf"/>
</dbReference>
<dbReference type="Pfam" id="PF01048">
    <property type="entry name" value="PNP_UDP_1"/>
    <property type="match status" value="1"/>
</dbReference>
<reference evidence="3 4" key="1">
    <citation type="submission" date="2021-02" db="EMBL/GenBank/DDBJ databases">
        <title>Plant Genome Project.</title>
        <authorList>
            <person name="Zhang R.-G."/>
        </authorList>
    </citation>
    <scope>NUCLEOTIDE SEQUENCE [LARGE SCALE GENOMIC DNA]</scope>
    <source>
        <tissue evidence="3">Leaves</tissue>
    </source>
</reference>
<dbReference type="Gene3D" id="3.40.50.1580">
    <property type="entry name" value="Nucleoside phosphorylase domain"/>
    <property type="match status" value="1"/>
</dbReference>
<dbReference type="EMBL" id="JAFEMO010000014">
    <property type="protein sequence ID" value="KAH7547805.1"/>
    <property type="molecule type" value="Genomic_DNA"/>
</dbReference>
<evidence type="ECO:0000256" key="1">
    <source>
        <dbReference type="SAM" id="SignalP"/>
    </source>
</evidence>
<dbReference type="PANTHER" id="PTHR21234:SF30">
    <property type="entry name" value="PHOSPHORYLASE SUPERFAMILY PROTEIN"/>
    <property type="match status" value="1"/>
</dbReference>
<accession>A0ABQ8H3C5</accession>
<evidence type="ECO:0000313" key="4">
    <source>
        <dbReference type="Proteomes" id="UP000827721"/>
    </source>
</evidence>
<protein>
    <recommendedName>
        <fullName evidence="2">Nucleoside phosphorylase domain-containing protein</fullName>
    </recommendedName>
</protein>
<dbReference type="PANTHER" id="PTHR21234">
    <property type="entry name" value="PURINE NUCLEOSIDE PHOSPHORYLASE"/>
    <property type="match status" value="1"/>
</dbReference>
<comment type="caution">
    <text evidence="3">The sequence shown here is derived from an EMBL/GenBank/DDBJ whole genome shotgun (WGS) entry which is preliminary data.</text>
</comment>
<feature type="chain" id="PRO_5047284013" description="Nucleoside phosphorylase domain-containing protein" evidence="1">
    <location>
        <begin position="26"/>
        <end position="336"/>
    </location>
</feature>
<proteinExistence type="predicted"/>
<sequence length="336" mass="36471">MAAKSVPSFLEVLVLICLVSTCVSAKPTNRIKSHNVIKELNRKGPYIGLITVIATEENAFFDTGAFKPHPKHPFVDLAGRRFWVGKVNGKKVICVRCGDGMVNAAATTQQMADLFDVKGIVHFGIAGNVNSSMSIGDVTIPKQFADTGLWDWLNPNATLDSSYVGELEFESYNVPNCNGSNLLGRLGYDSEQFYSESGDPNTPQSLLWAQVSKDWLQVAASLEGMELERCVNSTLCLQEKPKLVVGLSGSTSNIFVDNGAYSDFLFHTFKVSSADMESSAVVMTSLSNGLAVIVIRGLSDLAGRQKGHNSHETFGSLAAHNSAKALVQFIDRLYTY</sequence>
<feature type="signal peptide" evidence="1">
    <location>
        <begin position="1"/>
        <end position="25"/>
    </location>
</feature>
<dbReference type="Proteomes" id="UP000827721">
    <property type="component" value="Unassembled WGS sequence"/>
</dbReference>
<organism evidence="3 4">
    <name type="scientific">Xanthoceras sorbifolium</name>
    <dbReference type="NCBI Taxonomy" id="99658"/>
    <lineage>
        <taxon>Eukaryota</taxon>
        <taxon>Viridiplantae</taxon>
        <taxon>Streptophyta</taxon>
        <taxon>Embryophyta</taxon>
        <taxon>Tracheophyta</taxon>
        <taxon>Spermatophyta</taxon>
        <taxon>Magnoliopsida</taxon>
        <taxon>eudicotyledons</taxon>
        <taxon>Gunneridae</taxon>
        <taxon>Pentapetalae</taxon>
        <taxon>rosids</taxon>
        <taxon>malvids</taxon>
        <taxon>Sapindales</taxon>
        <taxon>Sapindaceae</taxon>
        <taxon>Xanthoceroideae</taxon>
        <taxon>Xanthoceras</taxon>
    </lineage>
</organism>